<dbReference type="AlphaFoldDB" id="A0A3P6U5Q8"/>
<evidence type="ECO:0000313" key="4">
    <source>
        <dbReference type="Proteomes" id="UP000277928"/>
    </source>
</evidence>
<dbReference type="STRING" id="42156.A0A3P6U5Q8"/>
<gene>
    <name evidence="3" type="ORF">NLS_LOCUS1646</name>
</gene>
<reference evidence="3 4" key="1">
    <citation type="submission" date="2018-08" db="EMBL/GenBank/DDBJ databases">
        <authorList>
            <person name="Laetsch R D."/>
            <person name="Stevens L."/>
            <person name="Kumar S."/>
            <person name="Blaxter L. M."/>
        </authorList>
    </citation>
    <scope>NUCLEOTIDE SEQUENCE [LARGE SCALE GENOMIC DNA]</scope>
</reference>
<dbReference type="Gene3D" id="3.10.120.10">
    <property type="entry name" value="Cytochrome b5-like heme/steroid binding domain"/>
    <property type="match status" value="1"/>
</dbReference>
<dbReference type="OrthoDB" id="547796at2759"/>
<dbReference type="Pfam" id="PF00173">
    <property type="entry name" value="Cyt-b5"/>
    <property type="match status" value="1"/>
</dbReference>
<evidence type="ECO:0000256" key="1">
    <source>
        <dbReference type="ARBA" id="ARBA00038357"/>
    </source>
</evidence>
<dbReference type="GO" id="GO:0016020">
    <property type="term" value="C:membrane"/>
    <property type="evidence" value="ECO:0007669"/>
    <property type="project" value="TreeGrafter"/>
</dbReference>
<dbReference type="InterPro" id="IPR036400">
    <property type="entry name" value="Cyt_B5-like_heme/steroid_sf"/>
</dbReference>
<dbReference type="PANTHER" id="PTHR10281">
    <property type="entry name" value="MEMBRANE-ASSOCIATED PROGESTERONE RECEPTOR COMPONENT-RELATED"/>
    <property type="match status" value="1"/>
</dbReference>
<evidence type="ECO:0000313" key="3">
    <source>
        <dbReference type="EMBL" id="VDK72021.1"/>
    </source>
</evidence>
<evidence type="ECO:0000259" key="2">
    <source>
        <dbReference type="SMART" id="SM01117"/>
    </source>
</evidence>
<name>A0A3P6U5Q8_LITSI</name>
<accession>A0A3P6U5Q8</accession>
<dbReference type="EMBL" id="UYRX01000061">
    <property type="protein sequence ID" value="VDK72021.1"/>
    <property type="molecule type" value="Genomic_DNA"/>
</dbReference>
<dbReference type="SMART" id="SM01117">
    <property type="entry name" value="Cyt-b5"/>
    <property type="match status" value="1"/>
</dbReference>
<dbReference type="Proteomes" id="UP000277928">
    <property type="component" value="Unassembled WGS sequence"/>
</dbReference>
<comment type="similarity">
    <text evidence="1">Belongs to the cytochrome b5 family. MAPR subfamily.</text>
</comment>
<dbReference type="OMA" id="AFMIYVI"/>
<organism evidence="3 4">
    <name type="scientific">Litomosoides sigmodontis</name>
    <name type="common">Filarial nematode worm</name>
    <dbReference type="NCBI Taxonomy" id="42156"/>
    <lineage>
        <taxon>Eukaryota</taxon>
        <taxon>Metazoa</taxon>
        <taxon>Ecdysozoa</taxon>
        <taxon>Nematoda</taxon>
        <taxon>Chromadorea</taxon>
        <taxon>Rhabditida</taxon>
        <taxon>Spirurina</taxon>
        <taxon>Spiruromorpha</taxon>
        <taxon>Filarioidea</taxon>
        <taxon>Onchocercidae</taxon>
        <taxon>Litomosoides</taxon>
    </lineage>
</organism>
<keyword evidence="4" id="KW-1185">Reference proteome</keyword>
<dbReference type="FunFam" id="3.10.120.10:FF:000003">
    <property type="entry name" value="membrane-associated progesterone receptor component 1"/>
    <property type="match status" value="1"/>
</dbReference>
<feature type="domain" description="Cytochrome b5 heme-binding" evidence="2">
    <location>
        <begin position="6"/>
        <end position="102"/>
    </location>
</feature>
<proteinExistence type="inferred from homology"/>
<dbReference type="InterPro" id="IPR001199">
    <property type="entry name" value="Cyt_B5-like_heme/steroid-bd"/>
</dbReference>
<protein>
    <recommendedName>
        <fullName evidence="2">Cytochrome b5 heme-binding domain-containing protein</fullName>
    </recommendedName>
</protein>
<dbReference type="GO" id="GO:0005783">
    <property type="term" value="C:endoplasmic reticulum"/>
    <property type="evidence" value="ECO:0007669"/>
    <property type="project" value="TreeGrafter"/>
</dbReference>
<sequence>MQKRDFTVKQLLLFNGVQNERILMAVCGKVFDVTKGRSFYGPEGAYSKLAGHDATRALAKMDLTLVKDTPDDLSDISDLDIKSAEEWMQSFIYKYPIVGKLLAEGEEETDYKVQYSYPWCWRIMTFMYPMHFPTVPLRWDEPAWAVPCTDAVDEVLLSRLESRISAQSLFSQMRSVPNVISGSTLLQEIDDLEEDEEEVADEDDEQNQ</sequence>
<dbReference type="SUPFAM" id="SSF55856">
    <property type="entry name" value="Cytochrome b5-like heme/steroid binding domain"/>
    <property type="match status" value="1"/>
</dbReference>
<dbReference type="InterPro" id="IPR050577">
    <property type="entry name" value="MAPR/NEUFC/NENF-like"/>
</dbReference>
<dbReference type="PANTHER" id="PTHR10281:SF106">
    <property type="entry name" value="IP06960P-RELATED"/>
    <property type="match status" value="1"/>
</dbReference>